<dbReference type="InterPro" id="IPR008279">
    <property type="entry name" value="PEP-util_enz_mobile_dom"/>
</dbReference>
<dbReference type="PANTHER" id="PTHR46244:SF3">
    <property type="entry name" value="PHOSPHOENOLPYRUVATE-PROTEIN PHOSPHOTRANSFERASE"/>
    <property type="match status" value="1"/>
</dbReference>
<accession>A0A0A0BPH2</accession>
<keyword evidence="7 9" id="KW-0460">Magnesium</keyword>
<sequence>MRVLHGQGVGRGAVVGPAVTVHAAPSVPWDLLAPGDPDAEVVRALTALDAVATTLEERAGRTAGAIAEVLRATASIARDPELRDQVRGRVMGGQPAALAVDRATAEVVEAFTAAGGYLAERVTDVRSVRDRAVALLQDLPEPGVPALDRPSVVLAHDLAPADTAALDLTKVLGVVLEHGGPTGHTAIIAGQLGIPCVVQVVGALAVPDGVDVAVDAAAGAVVVAPDREARRRVEARRDALADLERDTRPGRTADGSPVPLLANVGGVEDLDAVDCAGLEGVGLLRTEVLFLGRSAAPGLQEQVDAYRRVIETAGDRRVVIRTLDAGADKPLAFVTRRGEENPALGVRGFRTVRDDPELLRDQVLAIAQAARETGREVQVMAPMISTVQEAAQFAALARDCGITSVGVMVEVPAAALRTRDLLAEVDFVSIGTNDLAQYAMAADRLHGGLIDLLDTWQPAVLDLVATAARAGADAGRPVGVCGESAADPLMALVLVGLGAGSLSMSPAAAPAVRFAIARHTTDRCRAIAQAARGAVSPDGARAAALDLLDAHVREVLSLP</sequence>
<dbReference type="Pfam" id="PF02896">
    <property type="entry name" value="PEP-utilizers_C"/>
    <property type="match status" value="1"/>
</dbReference>
<dbReference type="InterPro" id="IPR000121">
    <property type="entry name" value="PEP_util_C"/>
</dbReference>
<dbReference type="GO" id="GO:0005737">
    <property type="term" value="C:cytoplasm"/>
    <property type="evidence" value="ECO:0007669"/>
    <property type="project" value="UniProtKB-SubCell"/>
</dbReference>
<dbReference type="Proteomes" id="UP000054314">
    <property type="component" value="Unassembled WGS sequence"/>
</dbReference>
<feature type="domain" description="PEP-utilising enzyme mobile" evidence="13">
    <location>
        <begin position="148"/>
        <end position="219"/>
    </location>
</feature>
<feature type="binding site" evidence="11">
    <location>
        <begin position="433"/>
        <end position="434"/>
    </location>
    <ligand>
        <name>phosphoenolpyruvate</name>
        <dbReference type="ChEBI" id="CHEBI:58702"/>
    </ligand>
</feature>
<dbReference type="EC" id="2.7.3.9" evidence="9"/>
<evidence type="ECO:0000256" key="9">
    <source>
        <dbReference type="PIRNR" id="PIRNR000732"/>
    </source>
</evidence>
<dbReference type="Pfam" id="PF00391">
    <property type="entry name" value="PEP-utilizers"/>
    <property type="match status" value="1"/>
</dbReference>
<dbReference type="InterPro" id="IPR018274">
    <property type="entry name" value="PEP_util_AS"/>
</dbReference>
<dbReference type="InterPro" id="IPR036618">
    <property type="entry name" value="PtsI_HPr-bd_sf"/>
</dbReference>
<comment type="catalytic activity">
    <reaction evidence="9">
        <text>L-histidyl-[protein] + phosphoenolpyruvate = N(pros)-phospho-L-histidyl-[protein] + pyruvate</text>
        <dbReference type="Rhea" id="RHEA:23880"/>
        <dbReference type="Rhea" id="RHEA-COMP:9745"/>
        <dbReference type="Rhea" id="RHEA-COMP:9746"/>
        <dbReference type="ChEBI" id="CHEBI:15361"/>
        <dbReference type="ChEBI" id="CHEBI:29979"/>
        <dbReference type="ChEBI" id="CHEBI:58702"/>
        <dbReference type="ChEBI" id="CHEBI:64837"/>
        <dbReference type="EC" id="2.7.3.9"/>
    </reaction>
</comment>
<comment type="subcellular location">
    <subcellularLocation>
        <location evidence="9">Cytoplasm</location>
    </subcellularLocation>
</comment>
<evidence type="ECO:0000256" key="6">
    <source>
        <dbReference type="ARBA" id="ARBA00022777"/>
    </source>
</evidence>
<dbReference type="GO" id="GO:0016301">
    <property type="term" value="F:kinase activity"/>
    <property type="evidence" value="ECO:0007669"/>
    <property type="project" value="UniProtKB-KW"/>
</dbReference>
<dbReference type="SUPFAM" id="SSF47831">
    <property type="entry name" value="Enzyme I of the PEP:sugar phosphotransferase system HPr-binding (sub)domain"/>
    <property type="match status" value="1"/>
</dbReference>
<dbReference type="InterPro" id="IPR008731">
    <property type="entry name" value="PTS_EIN"/>
</dbReference>
<dbReference type="Pfam" id="PF05524">
    <property type="entry name" value="PEP-utilisers_N"/>
    <property type="match status" value="1"/>
</dbReference>
<feature type="binding site" evidence="11">
    <location>
        <position position="285"/>
    </location>
    <ligand>
        <name>phosphoenolpyruvate</name>
        <dbReference type="ChEBI" id="CHEBI:58702"/>
    </ligand>
</feature>
<organism evidence="16 17">
    <name type="scientific">Cellulomonas bogoriensis 69B4 = DSM 16987</name>
    <dbReference type="NCBI Taxonomy" id="1386082"/>
    <lineage>
        <taxon>Bacteria</taxon>
        <taxon>Bacillati</taxon>
        <taxon>Actinomycetota</taxon>
        <taxon>Actinomycetes</taxon>
        <taxon>Micrococcales</taxon>
        <taxon>Cellulomonadaceae</taxon>
        <taxon>Cellulomonas</taxon>
    </lineage>
</organism>
<feature type="active site" description="Tele-phosphohistidine intermediate" evidence="10">
    <location>
        <position position="184"/>
    </location>
</feature>
<feature type="active site" description="Proton donor" evidence="10">
    <location>
        <position position="481"/>
    </location>
</feature>
<dbReference type="Gene3D" id="1.10.274.10">
    <property type="entry name" value="PtsI, HPr-binding domain"/>
    <property type="match status" value="1"/>
</dbReference>
<feature type="domain" description="PEP-utilising enzyme C-terminal" evidence="14">
    <location>
        <begin position="247"/>
        <end position="519"/>
    </location>
</feature>
<keyword evidence="6 9" id="KW-0418">Kinase</keyword>
<dbReference type="SUPFAM" id="SSF52009">
    <property type="entry name" value="Phosphohistidine domain"/>
    <property type="match status" value="1"/>
</dbReference>
<dbReference type="EMBL" id="AXCZ01000169">
    <property type="protein sequence ID" value="KGM09816.1"/>
    <property type="molecule type" value="Genomic_DNA"/>
</dbReference>
<dbReference type="AlphaFoldDB" id="A0A0A0BPH2"/>
<dbReference type="Gene3D" id="3.20.20.60">
    <property type="entry name" value="Phosphoenolpyruvate-binding domains"/>
    <property type="match status" value="1"/>
</dbReference>
<feature type="binding site" evidence="12">
    <location>
        <position position="410"/>
    </location>
    <ligand>
        <name>Mg(2+)</name>
        <dbReference type="ChEBI" id="CHEBI:18420"/>
    </ligand>
</feature>
<evidence type="ECO:0000256" key="2">
    <source>
        <dbReference type="ARBA" id="ARBA00007837"/>
    </source>
</evidence>
<proteinExistence type="inferred from homology"/>
<evidence type="ECO:0000256" key="1">
    <source>
        <dbReference type="ARBA" id="ARBA00001946"/>
    </source>
</evidence>
<dbReference type="GO" id="GO:0008965">
    <property type="term" value="F:phosphoenolpyruvate-protein phosphotransferase activity"/>
    <property type="evidence" value="ECO:0007669"/>
    <property type="project" value="UniProtKB-EC"/>
</dbReference>
<evidence type="ECO:0000256" key="7">
    <source>
        <dbReference type="ARBA" id="ARBA00022842"/>
    </source>
</evidence>
<comment type="function">
    <text evidence="9">General (non sugar-specific) component of the phosphoenolpyruvate-dependent sugar phosphotransferase system (sugar PTS). This major carbohydrate active-transport system catalyzes the phosphorylation of incoming sugar substrates concomitantly with their translocation across the cell membrane. Enzyme I transfers the phosphoryl group from phosphoenolpyruvate (PEP) to the phosphoryl carrier protein (HPr).</text>
</comment>
<comment type="caution">
    <text evidence="16">The sequence shown here is derived from an EMBL/GenBank/DDBJ whole genome shotgun (WGS) entry which is preliminary data.</text>
</comment>
<gene>
    <name evidence="16" type="ORF">N869_17110</name>
</gene>
<name>A0A0A0BPH2_9CELL</name>
<keyword evidence="9" id="KW-0813">Transport</keyword>
<evidence type="ECO:0000259" key="15">
    <source>
        <dbReference type="Pfam" id="PF05524"/>
    </source>
</evidence>
<dbReference type="InterPro" id="IPR050499">
    <property type="entry name" value="PEP-utilizing_PTS_enzyme"/>
</dbReference>
<feature type="binding site" evidence="12">
    <location>
        <position position="434"/>
    </location>
    <ligand>
        <name>Mg(2+)</name>
        <dbReference type="ChEBI" id="CHEBI:18420"/>
    </ligand>
</feature>
<keyword evidence="16" id="KW-0670">Pyruvate</keyword>
<dbReference type="Gene3D" id="3.50.30.10">
    <property type="entry name" value="Phosphohistidine domain"/>
    <property type="match status" value="1"/>
</dbReference>
<evidence type="ECO:0000256" key="5">
    <source>
        <dbReference type="ARBA" id="ARBA00022723"/>
    </source>
</evidence>
<evidence type="ECO:0000259" key="14">
    <source>
        <dbReference type="Pfam" id="PF02896"/>
    </source>
</evidence>
<keyword evidence="17" id="KW-1185">Reference proteome</keyword>
<dbReference type="PROSITE" id="PS00370">
    <property type="entry name" value="PEP_ENZYMES_PHOS_SITE"/>
    <property type="match status" value="1"/>
</dbReference>
<keyword evidence="9" id="KW-0598">Phosphotransferase system</keyword>
<evidence type="ECO:0000256" key="11">
    <source>
        <dbReference type="PIRSR" id="PIRSR000732-2"/>
    </source>
</evidence>
<evidence type="ECO:0000259" key="13">
    <source>
        <dbReference type="Pfam" id="PF00391"/>
    </source>
</evidence>
<keyword evidence="4 9" id="KW-0808">Transferase</keyword>
<evidence type="ECO:0000313" key="17">
    <source>
        <dbReference type="Proteomes" id="UP000054314"/>
    </source>
</evidence>
<comment type="similarity">
    <text evidence="2 9">Belongs to the PEP-utilizing enzyme family.</text>
</comment>
<dbReference type="SUPFAM" id="SSF51621">
    <property type="entry name" value="Phosphoenolpyruvate/pyruvate domain"/>
    <property type="match status" value="1"/>
</dbReference>
<dbReference type="GO" id="GO:0009401">
    <property type="term" value="P:phosphoenolpyruvate-dependent sugar phosphotransferase system"/>
    <property type="evidence" value="ECO:0007669"/>
    <property type="project" value="UniProtKB-KW"/>
</dbReference>
<dbReference type="InterPro" id="IPR036637">
    <property type="entry name" value="Phosphohistidine_dom_sf"/>
</dbReference>
<dbReference type="PROSITE" id="PS00742">
    <property type="entry name" value="PEP_ENZYMES_2"/>
    <property type="match status" value="1"/>
</dbReference>
<keyword evidence="9" id="KW-0762">Sugar transport</keyword>
<feature type="binding site" evidence="11">
    <location>
        <position position="444"/>
    </location>
    <ligand>
        <name>phosphoenolpyruvate</name>
        <dbReference type="ChEBI" id="CHEBI:58702"/>
    </ligand>
</feature>
<feature type="domain" description="Phosphotransferase system enzyme I N-terminal" evidence="15">
    <location>
        <begin position="5"/>
        <end position="121"/>
    </location>
</feature>
<evidence type="ECO:0000313" key="16">
    <source>
        <dbReference type="EMBL" id="KGM09816.1"/>
    </source>
</evidence>
<dbReference type="InterPro" id="IPR040442">
    <property type="entry name" value="Pyrv_kinase-like_dom_sf"/>
</dbReference>
<dbReference type="InterPro" id="IPR023151">
    <property type="entry name" value="PEP_util_CS"/>
</dbReference>
<dbReference type="InterPro" id="IPR024692">
    <property type="entry name" value="PTS_EI"/>
</dbReference>
<dbReference type="GO" id="GO:0046872">
    <property type="term" value="F:metal ion binding"/>
    <property type="evidence" value="ECO:0007669"/>
    <property type="project" value="UniProtKB-KW"/>
</dbReference>
<evidence type="ECO:0000256" key="12">
    <source>
        <dbReference type="PIRSR" id="PIRSR000732-3"/>
    </source>
</evidence>
<evidence type="ECO:0000256" key="3">
    <source>
        <dbReference type="ARBA" id="ARBA00016544"/>
    </source>
</evidence>
<reference evidence="16 17" key="1">
    <citation type="submission" date="2013-08" db="EMBL/GenBank/DDBJ databases">
        <title>Genome sequencing of Cellulomonas bogoriensis 69B4.</title>
        <authorList>
            <person name="Chen F."/>
            <person name="Li Y."/>
            <person name="Wang G."/>
        </authorList>
    </citation>
    <scope>NUCLEOTIDE SEQUENCE [LARGE SCALE GENOMIC DNA]</scope>
    <source>
        <strain evidence="16 17">69B4</strain>
    </source>
</reference>
<dbReference type="OrthoDB" id="9765468at2"/>
<feature type="binding site" evidence="11">
    <location>
        <position position="321"/>
    </location>
    <ligand>
        <name>phosphoenolpyruvate</name>
        <dbReference type="ChEBI" id="CHEBI:58702"/>
    </ligand>
</feature>
<dbReference type="PRINTS" id="PR01736">
    <property type="entry name" value="PHPHTRNFRASE"/>
</dbReference>
<dbReference type="PIRSF" id="PIRSF000732">
    <property type="entry name" value="PTS_enzyme_I"/>
    <property type="match status" value="1"/>
</dbReference>
<dbReference type="InterPro" id="IPR015813">
    <property type="entry name" value="Pyrv/PenolPyrv_kinase-like_dom"/>
</dbReference>
<keyword evidence="9" id="KW-0963">Cytoplasm</keyword>
<comment type="cofactor">
    <cofactor evidence="1 9 12">
        <name>Mg(2+)</name>
        <dbReference type="ChEBI" id="CHEBI:18420"/>
    </cofactor>
</comment>
<evidence type="ECO:0000256" key="4">
    <source>
        <dbReference type="ARBA" id="ARBA00022679"/>
    </source>
</evidence>
<keyword evidence="5 9" id="KW-0479">Metal-binding</keyword>
<dbReference type="PANTHER" id="PTHR46244">
    <property type="entry name" value="PHOSPHOENOLPYRUVATE-PROTEIN PHOSPHOTRANSFERASE"/>
    <property type="match status" value="1"/>
</dbReference>
<evidence type="ECO:0000256" key="8">
    <source>
        <dbReference type="ARBA" id="ARBA00033235"/>
    </source>
</evidence>
<evidence type="ECO:0000256" key="10">
    <source>
        <dbReference type="PIRSR" id="PIRSR000732-1"/>
    </source>
</evidence>
<protein>
    <recommendedName>
        <fullName evidence="3 9">Phosphoenolpyruvate-protein phosphotransferase</fullName>
        <ecNumber evidence="9">2.7.3.9</ecNumber>
    </recommendedName>
    <alternativeName>
        <fullName evidence="8 9">Phosphotransferase system, enzyme I</fullName>
    </alternativeName>
</protein>